<dbReference type="EMBL" id="KL197711">
    <property type="protein sequence ID" value="KDQ62079.1"/>
    <property type="molecule type" value="Genomic_DNA"/>
</dbReference>
<keyword evidence="2" id="KW-0812">Transmembrane</keyword>
<proteinExistence type="predicted"/>
<evidence type="ECO:0000256" key="1">
    <source>
        <dbReference type="SAM" id="MobiDB-lite"/>
    </source>
</evidence>
<feature type="compositionally biased region" description="Basic and acidic residues" evidence="1">
    <location>
        <begin position="159"/>
        <end position="170"/>
    </location>
</feature>
<keyword evidence="2" id="KW-1133">Transmembrane helix</keyword>
<sequence>MMSGQRDASMMSRSEGGGGESAGAMKRPMRKQSRSEHTPLPSSTSAPPSSPAPSSIPTPNSKPKSAHAGPSTSKSSPMMLSPPSLAVIAPTPEGSPGGSLRGSASPVADSSSNGALAMPPPSEKSIGKRKADDLETTPPKTAEKEGKKGHRATFALDTPSRERTSHRASESAHAPSAYSSPSRKRPRMSSASPNTTPSHSRPGSAGREGSHSSTSRTYHNQNLQPPSTPTPQRTRSAASSRSSPPSQQHHRSQSEKDPPTPTRTSVDRRRSLSAASMTIPMSAIITPHAPSVTRSNNPGSLYHMRDPRKSPRIQETGWSLRFRDRDGGEEGSGLHAWAFFVGFLIFPLWWVVSWFGVPTTRRLEGGDAEKRVVVVDDPQIEHDAKVWRFRCRVAAVLSFFTYIPFIILIAIFVSRKV</sequence>
<feature type="transmembrane region" description="Helical" evidence="2">
    <location>
        <begin position="333"/>
        <end position="352"/>
    </location>
</feature>
<dbReference type="OrthoDB" id="3266087at2759"/>
<name>A0A067Q526_9AGAM</name>
<evidence type="ECO:0000256" key="2">
    <source>
        <dbReference type="SAM" id="Phobius"/>
    </source>
</evidence>
<keyword evidence="2" id="KW-0472">Membrane</keyword>
<dbReference type="AlphaFoldDB" id="A0A067Q526"/>
<feature type="region of interest" description="Disordered" evidence="1">
    <location>
        <begin position="1"/>
        <end position="307"/>
    </location>
</feature>
<feature type="compositionally biased region" description="Low complexity" evidence="1">
    <location>
        <begin position="38"/>
        <end position="47"/>
    </location>
</feature>
<evidence type="ECO:0000313" key="3">
    <source>
        <dbReference type="EMBL" id="KDQ62079.1"/>
    </source>
</evidence>
<feature type="transmembrane region" description="Helical" evidence="2">
    <location>
        <begin position="393"/>
        <end position="413"/>
    </location>
</feature>
<dbReference type="HOGENOM" id="CLU_055658_0_0_1"/>
<feature type="compositionally biased region" description="Low complexity" evidence="1">
    <location>
        <begin position="70"/>
        <end position="85"/>
    </location>
</feature>
<accession>A0A067Q526</accession>
<protein>
    <submittedName>
        <fullName evidence="3">Uncharacterized protein</fullName>
    </submittedName>
</protein>
<gene>
    <name evidence="3" type="ORF">JAAARDRAFT_170246</name>
</gene>
<organism evidence="3 4">
    <name type="scientific">Jaapia argillacea MUCL 33604</name>
    <dbReference type="NCBI Taxonomy" id="933084"/>
    <lineage>
        <taxon>Eukaryota</taxon>
        <taxon>Fungi</taxon>
        <taxon>Dikarya</taxon>
        <taxon>Basidiomycota</taxon>
        <taxon>Agaricomycotina</taxon>
        <taxon>Agaricomycetes</taxon>
        <taxon>Agaricomycetidae</taxon>
        <taxon>Jaapiales</taxon>
        <taxon>Jaapiaceae</taxon>
        <taxon>Jaapia</taxon>
    </lineage>
</organism>
<keyword evidence="4" id="KW-1185">Reference proteome</keyword>
<evidence type="ECO:0000313" key="4">
    <source>
        <dbReference type="Proteomes" id="UP000027265"/>
    </source>
</evidence>
<feature type="compositionally biased region" description="Low complexity" evidence="1">
    <location>
        <begin position="171"/>
        <end position="181"/>
    </location>
</feature>
<dbReference type="Proteomes" id="UP000027265">
    <property type="component" value="Unassembled WGS sequence"/>
</dbReference>
<dbReference type="InParanoid" id="A0A067Q526"/>
<feature type="compositionally biased region" description="Low complexity" evidence="1">
    <location>
        <begin position="230"/>
        <end position="247"/>
    </location>
</feature>
<reference evidence="4" key="1">
    <citation type="journal article" date="2014" name="Proc. Natl. Acad. Sci. U.S.A.">
        <title>Extensive sampling of basidiomycete genomes demonstrates inadequacy of the white-rot/brown-rot paradigm for wood decay fungi.</title>
        <authorList>
            <person name="Riley R."/>
            <person name="Salamov A.A."/>
            <person name="Brown D.W."/>
            <person name="Nagy L.G."/>
            <person name="Floudas D."/>
            <person name="Held B.W."/>
            <person name="Levasseur A."/>
            <person name="Lombard V."/>
            <person name="Morin E."/>
            <person name="Otillar R."/>
            <person name="Lindquist E.A."/>
            <person name="Sun H."/>
            <person name="LaButti K.M."/>
            <person name="Schmutz J."/>
            <person name="Jabbour D."/>
            <person name="Luo H."/>
            <person name="Baker S.E."/>
            <person name="Pisabarro A.G."/>
            <person name="Walton J.D."/>
            <person name="Blanchette R.A."/>
            <person name="Henrissat B."/>
            <person name="Martin F."/>
            <person name="Cullen D."/>
            <person name="Hibbett D.S."/>
            <person name="Grigoriev I.V."/>
        </authorList>
    </citation>
    <scope>NUCLEOTIDE SEQUENCE [LARGE SCALE GENOMIC DNA]</scope>
    <source>
        <strain evidence="4">MUCL 33604</strain>
    </source>
</reference>
<feature type="compositionally biased region" description="Polar residues" evidence="1">
    <location>
        <begin position="211"/>
        <end position="223"/>
    </location>
</feature>